<evidence type="ECO:0000313" key="5">
    <source>
        <dbReference type="EMBL" id="GAA5814948.1"/>
    </source>
</evidence>
<accession>A0ABP9Z741</accession>
<dbReference type="Gene3D" id="3.40.50.720">
    <property type="entry name" value="NAD(P)-binding Rossmann-like Domain"/>
    <property type="match status" value="1"/>
</dbReference>
<keyword evidence="1" id="KW-0596">Phosphopantetheine</keyword>
<dbReference type="PANTHER" id="PTHR43439:SF2">
    <property type="entry name" value="ENZYME, PUTATIVE (JCVI)-RELATED"/>
    <property type="match status" value="1"/>
</dbReference>
<keyword evidence="2" id="KW-0597">Phosphoprotein</keyword>
<dbReference type="PROSITE" id="PS00455">
    <property type="entry name" value="AMP_BINDING"/>
    <property type="match status" value="1"/>
</dbReference>
<dbReference type="PANTHER" id="PTHR43439">
    <property type="entry name" value="PHENYLACETATE-COENZYME A LIGASE"/>
    <property type="match status" value="1"/>
</dbReference>
<reference evidence="5 6" key="1">
    <citation type="submission" date="2024-04" db="EMBL/GenBank/DDBJ databases">
        <title>genome sequences of Mucor flavus KT1a and Helicostylum pulchrum KT1b strains isolated from the surface of a dry-aged beef.</title>
        <authorList>
            <person name="Toyotome T."/>
            <person name="Hosono M."/>
            <person name="Torimaru M."/>
            <person name="Fukuda K."/>
            <person name="Mikami N."/>
        </authorList>
    </citation>
    <scope>NUCLEOTIDE SEQUENCE [LARGE SCALE GENOMIC DNA]</scope>
    <source>
        <strain evidence="5 6">KT1a</strain>
    </source>
</reference>
<organism evidence="5 6">
    <name type="scientific">Mucor flavus</name>
    <dbReference type="NCBI Taxonomy" id="439312"/>
    <lineage>
        <taxon>Eukaryota</taxon>
        <taxon>Fungi</taxon>
        <taxon>Fungi incertae sedis</taxon>
        <taxon>Mucoromycota</taxon>
        <taxon>Mucoromycotina</taxon>
        <taxon>Mucoromycetes</taxon>
        <taxon>Mucorales</taxon>
        <taxon>Mucorineae</taxon>
        <taxon>Mucoraceae</taxon>
        <taxon>Mucor</taxon>
    </lineage>
</organism>
<dbReference type="Pfam" id="PF00501">
    <property type="entry name" value="AMP-binding"/>
    <property type="match status" value="1"/>
</dbReference>
<dbReference type="Proteomes" id="UP001473302">
    <property type="component" value="Unassembled WGS sequence"/>
</dbReference>
<dbReference type="Pfam" id="PF23562">
    <property type="entry name" value="AMP-binding_C_3"/>
    <property type="match status" value="1"/>
</dbReference>
<dbReference type="InterPro" id="IPR013120">
    <property type="entry name" value="FAR_NAD-bd"/>
</dbReference>
<dbReference type="InterPro" id="IPR051414">
    <property type="entry name" value="Adenylate-forming_Reductase"/>
</dbReference>
<dbReference type="SUPFAM" id="SSF51735">
    <property type="entry name" value="NAD(P)-binding Rossmann-fold domains"/>
    <property type="match status" value="1"/>
</dbReference>
<dbReference type="InterPro" id="IPR042099">
    <property type="entry name" value="ANL_N_sf"/>
</dbReference>
<dbReference type="Pfam" id="PF07993">
    <property type="entry name" value="NAD_binding_4"/>
    <property type="match status" value="1"/>
</dbReference>
<feature type="domain" description="Thioester reductase (TE)" evidence="4">
    <location>
        <begin position="644"/>
        <end position="884"/>
    </location>
</feature>
<evidence type="ECO:0000259" key="4">
    <source>
        <dbReference type="Pfam" id="PF07993"/>
    </source>
</evidence>
<evidence type="ECO:0000313" key="6">
    <source>
        <dbReference type="Proteomes" id="UP001473302"/>
    </source>
</evidence>
<evidence type="ECO:0000256" key="1">
    <source>
        <dbReference type="ARBA" id="ARBA00022450"/>
    </source>
</evidence>
<protein>
    <submittedName>
        <fullName evidence="5">Uncharacterized protein</fullName>
    </submittedName>
</protein>
<keyword evidence="6" id="KW-1185">Reference proteome</keyword>
<comment type="caution">
    <text evidence="5">The sequence shown here is derived from an EMBL/GenBank/DDBJ whole genome shotgun (WGS) entry which is preliminary data.</text>
</comment>
<gene>
    <name evidence="5" type="ORF">MFLAVUS_008451</name>
</gene>
<name>A0ABP9Z741_9FUNG</name>
<dbReference type="InterPro" id="IPR000873">
    <property type="entry name" value="AMP-dep_synth/lig_dom"/>
</dbReference>
<feature type="domain" description="AMP-dependent synthetase/ligase" evidence="3">
    <location>
        <begin position="51"/>
        <end position="330"/>
    </location>
</feature>
<dbReference type="InterPro" id="IPR036291">
    <property type="entry name" value="NAD(P)-bd_dom_sf"/>
</dbReference>
<evidence type="ECO:0000259" key="3">
    <source>
        <dbReference type="Pfam" id="PF00501"/>
    </source>
</evidence>
<dbReference type="Gene3D" id="3.40.50.12780">
    <property type="entry name" value="N-terminal domain of ligase-like"/>
    <property type="match status" value="1"/>
</dbReference>
<sequence>MALSKDSVSLTDKRRAYFEGLPLATAIEHPFSKNPCAYYQDLNSDGSIVVRTLTFEQVDRISSNLACTLYPSLNGNSVLSLMENHSVYYYILTLAIYKLQIPLLLLSTRNSPKSACELVKEAGAQTLIYGRSYQHIRDKLIKEVDIKYLEVPDINISEMIMLPLNPYSNQILEINFTSADLLKTILIVHSSGTTGTPKLFQYLLKKNNQAELLGDPSEITIYLAPLFHCMGLYSNFAPLAQGAAVFFFHQFPPSVDEVFSVIKLMPITKFVAPPSYITQMLHIMEETGDVHPFKKIRAIISGGAPTSKATDEFLLKHKINFGSMHGLSEGYEDHAYMEQFDEDRYQLIFKAGSFYVAAGFSNRENGDYATRDLFRRADDTLITSSGEKINPLPIEDVIRTNPIVSHCTVIGMGRPCPVALIELDFGIAKTFSLDYIIKSVQKTVAKANSDGPHHSVILPEMIKFIPFNKKLPISDKGTVLRKRALDQFKEDIDEMYSNFLSQSTKKIKTDYDNDISIMTIRARFFKSIHRVLGSNILLENDISLFKQGLTSILAIQLKNYVSEDIHEVSQSFFYEHQTVTNILNALEKASVCRKSVVPIDSRFDYGITAAILDKYLKFASEDIITHKVVGGASLKSDKNHVVLITGTTGNLGAYILSKLLDDAKVKKVYALVRCEEGKTLLNRLVDTFRDRNYPLSKLLDKNLVEAIPMRLEQENLGLSAQLYEKLKAEVTIIHACGWLVDFNQPVSYFDTECIRGLYNLLKFSNRSGNSIPFHFVSSVSASSEKGDEIIRETEMPPDPRIASPIGYGQSKFVVEQLLQYLVKEKHMPCFIYRVGQLCGDTTNGIWNTTEMYPLTLIGGGSYMKKLPDLNMVINWLPLDIAGDAIVSISMKVMEDLSSIKTGYIFHIVNPNDVLWSSLLDSLKKCGVDFDIVDPELWVKELALQQNNPAYRLLDFYQKAFINGSKSSQKWELSATGTLAPKIKDSPTINDLLPKYLAFWQSDGFYSI</sequence>
<evidence type="ECO:0000256" key="2">
    <source>
        <dbReference type="ARBA" id="ARBA00022553"/>
    </source>
</evidence>
<dbReference type="SUPFAM" id="SSF56801">
    <property type="entry name" value="Acetyl-CoA synthetase-like"/>
    <property type="match status" value="1"/>
</dbReference>
<dbReference type="InterPro" id="IPR020845">
    <property type="entry name" value="AMP-binding_CS"/>
</dbReference>
<dbReference type="EMBL" id="BAABUK010000023">
    <property type="protein sequence ID" value="GAA5814948.1"/>
    <property type="molecule type" value="Genomic_DNA"/>
</dbReference>
<proteinExistence type="predicted"/>